<dbReference type="Pfam" id="PF18576">
    <property type="entry name" value="HTH_52"/>
    <property type="match status" value="1"/>
</dbReference>
<organism evidence="4 5">
    <name type="scientific">Texcoconibacillus texcoconensis</name>
    <dbReference type="NCBI Taxonomy" id="1095777"/>
    <lineage>
        <taxon>Bacteria</taxon>
        <taxon>Bacillati</taxon>
        <taxon>Bacillota</taxon>
        <taxon>Bacilli</taxon>
        <taxon>Bacillales</taxon>
        <taxon>Bacillaceae</taxon>
        <taxon>Texcoconibacillus</taxon>
    </lineage>
</organism>
<dbReference type="Proteomes" id="UP000551878">
    <property type="component" value="Unassembled WGS sequence"/>
</dbReference>
<dbReference type="InterPro" id="IPR029348">
    <property type="entry name" value="NTF-like"/>
</dbReference>
<dbReference type="Gene3D" id="1.10.10.10">
    <property type="entry name" value="Winged helix-like DNA-binding domain superfamily/Winged helix DNA-binding domain"/>
    <property type="match status" value="1"/>
</dbReference>
<dbReference type="InterPro" id="IPR054515">
    <property type="entry name" value="YgxA-like_substrate-bd"/>
</dbReference>
<evidence type="ECO:0008006" key="6">
    <source>
        <dbReference type="Google" id="ProtNLM"/>
    </source>
</evidence>
<gene>
    <name evidence="4" type="ORF">HNQ41_003302</name>
</gene>
<dbReference type="InterPro" id="IPR036388">
    <property type="entry name" value="WH-like_DNA-bd_sf"/>
</dbReference>
<accession>A0A840QU53</accession>
<evidence type="ECO:0000259" key="3">
    <source>
        <dbReference type="Pfam" id="PF22339"/>
    </source>
</evidence>
<comment type="caution">
    <text evidence="4">The sequence shown here is derived from an EMBL/GenBank/DDBJ whole genome shotgun (WGS) entry which is preliminary data.</text>
</comment>
<keyword evidence="5" id="KW-1185">Reference proteome</keyword>
<dbReference type="AlphaFoldDB" id="A0A840QU53"/>
<feature type="domain" description="YgxA-like helix-turn-helix" evidence="2">
    <location>
        <begin position="224"/>
        <end position="286"/>
    </location>
</feature>
<feature type="domain" description="Nucleotidyltransferase-like" evidence="1">
    <location>
        <begin position="1"/>
        <end position="118"/>
    </location>
</feature>
<dbReference type="Gene3D" id="1.20.120.330">
    <property type="entry name" value="Nucleotidyltransferases domain 2"/>
    <property type="match status" value="1"/>
</dbReference>
<reference evidence="4 5" key="1">
    <citation type="submission" date="2020-08" db="EMBL/GenBank/DDBJ databases">
        <title>Genomic Encyclopedia of Type Strains, Phase IV (KMG-IV): sequencing the most valuable type-strain genomes for metagenomic binning, comparative biology and taxonomic classification.</title>
        <authorList>
            <person name="Goeker M."/>
        </authorList>
    </citation>
    <scope>NUCLEOTIDE SEQUENCE [LARGE SCALE GENOMIC DNA]</scope>
    <source>
        <strain evidence="4 5">DSM 24696</strain>
    </source>
</reference>
<dbReference type="Gene3D" id="3.30.460.10">
    <property type="entry name" value="Beta Polymerase, domain 2"/>
    <property type="match status" value="1"/>
</dbReference>
<name>A0A840QU53_9BACI</name>
<dbReference type="InterPro" id="IPR043519">
    <property type="entry name" value="NT_sf"/>
</dbReference>
<sequence>MESILRQIYQDRTSDADTLGVILVERGASLDSTTDYFDAVLLILVSNQRPSWETKHYVFNGYKVALHMVNLKQIREWLINSSHRRIVDWLMNGKVVFDRNEFIKNYRKKMIDFPINERKKKMGVEFTKFIRRFTDGKALFQEKHFLDAYNYILHALHHLARLSVIEHGHYPELTVWQQVKQIEPKIHKLYQELVAGDESVEKKLELLLIANEFELTAKTKLGSAHLLALMEESDEPWTIEEIKNNIEIDEYSMDVSILLEYLVQKGFIDIVKMKTKGEEVYHRLYQANKTIK</sequence>
<feature type="domain" description="YgxA-like substrate binding" evidence="3">
    <location>
        <begin position="120"/>
        <end position="217"/>
    </location>
</feature>
<dbReference type="InterPro" id="IPR041143">
    <property type="entry name" value="YgxA_HTH"/>
</dbReference>
<evidence type="ECO:0000313" key="5">
    <source>
        <dbReference type="Proteomes" id="UP000551878"/>
    </source>
</evidence>
<dbReference type="Pfam" id="PF14540">
    <property type="entry name" value="NTF-like"/>
    <property type="match status" value="1"/>
</dbReference>
<evidence type="ECO:0000259" key="2">
    <source>
        <dbReference type="Pfam" id="PF18576"/>
    </source>
</evidence>
<protein>
    <recommendedName>
        <fullName evidence="6">Nucleotidyltransferase-like domain-containing protein</fullName>
    </recommendedName>
</protein>
<proteinExistence type="predicted"/>
<evidence type="ECO:0000313" key="4">
    <source>
        <dbReference type="EMBL" id="MBB5175076.1"/>
    </source>
</evidence>
<dbReference type="EMBL" id="JACHHB010000022">
    <property type="protein sequence ID" value="MBB5175076.1"/>
    <property type="molecule type" value="Genomic_DNA"/>
</dbReference>
<dbReference type="RefSeq" id="WP_184665477.1">
    <property type="nucleotide sequence ID" value="NZ_JACHHB010000022.1"/>
</dbReference>
<evidence type="ECO:0000259" key="1">
    <source>
        <dbReference type="Pfam" id="PF14540"/>
    </source>
</evidence>
<dbReference type="Pfam" id="PF22339">
    <property type="entry name" value="YgxA-like_sub_bind"/>
    <property type="match status" value="1"/>
</dbReference>